<reference evidence="2" key="1">
    <citation type="submission" date="2023-06" db="EMBL/GenBank/DDBJ databases">
        <title>Genome-scale phylogeny and comparative genomics of the fungal order Sordariales.</title>
        <authorList>
            <consortium name="Lawrence Berkeley National Laboratory"/>
            <person name="Hensen N."/>
            <person name="Bonometti L."/>
            <person name="Westerberg I."/>
            <person name="Brannstrom I.O."/>
            <person name="Guillou S."/>
            <person name="Cros-Aarteil S."/>
            <person name="Calhoun S."/>
            <person name="Haridas S."/>
            <person name="Kuo A."/>
            <person name="Mondo S."/>
            <person name="Pangilinan J."/>
            <person name="Riley R."/>
            <person name="Labutti K."/>
            <person name="Andreopoulos B."/>
            <person name="Lipzen A."/>
            <person name="Chen C."/>
            <person name="Yanf M."/>
            <person name="Daum C."/>
            <person name="Ng V."/>
            <person name="Clum A."/>
            <person name="Steindorff A."/>
            <person name="Ohm R."/>
            <person name="Martin F."/>
            <person name="Silar P."/>
            <person name="Natvig D."/>
            <person name="Lalanne C."/>
            <person name="Gautier V."/>
            <person name="Ament-Velasquez S.L."/>
            <person name="Kruys A."/>
            <person name="Hutchinson M.I."/>
            <person name="Powell A.J."/>
            <person name="Barry K."/>
            <person name="Miller A.N."/>
            <person name="Grigoriev I.V."/>
            <person name="Debuchy R."/>
            <person name="Gladieux P."/>
            <person name="Thoren M.H."/>
            <person name="Johannesson H."/>
        </authorList>
    </citation>
    <scope>NUCLEOTIDE SEQUENCE</scope>
    <source>
        <strain evidence="2">CBS 606.72</strain>
    </source>
</reference>
<name>A0AA39WIZ0_9PEZI</name>
<comment type="caution">
    <text evidence="2">The sequence shown here is derived from an EMBL/GenBank/DDBJ whole genome shotgun (WGS) entry which is preliminary data.</text>
</comment>
<dbReference type="EMBL" id="JAULSU010000005">
    <property type="protein sequence ID" value="KAK0616246.1"/>
    <property type="molecule type" value="Genomic_DNA"/>
</dbReference>
<sequence>MDGPRSAANRPVGWPLKARQPAAIACHLPSARSLPSLVPAPAELTVHLILPVLLARPAVCLPHSVCLLLTVGLPSTSPAPRISSFSFLHSATTHDHRHPSRSVCLQKGHTDDKSSWRRLTAVAQPSRRRLSPGRRIASLPNKEARRGCAPSDPPSTSRRKGVCCQSFQPPIDASNSTRFVFETADTAEFYTRREAASKKGSKAFGP</sequence>
<evidence type="ECO:0000313" key="3">
    <source>
        <dbReference type="Proteomes" id="UP001175000"/>
    </source>
</evidence>
<feature type="region of interest" description="Disordered" evidence="1">
    <location>
        <begin position="120"/>
        <end position="161"/>
    </location>
</feature>
<gene>
    <name evidence="2" type="ORF">B0T14DRAFT_243096</name>
</gene>
<dbReference type="Proteomes" id="UP001175000">
    <property type="component" value="Unassembled WGS sequence"/>
</dbReference>
<dbReference type="AlphaFoldDB" id="A0AA39WIZ0"/>
<organism evidence="2 3">
    <name type="scientific">Immersiella caudata</name>
    <dbReference type="NCBI Taxonomy" id="314043"/>
    <lineage>
        <taxon>Eukaryota</taxon>
        <taxon>Fungi</taxon>
        <taxon>Dikarya</taxon>
        <taxon>Ascomycota</taxon>
        <taxon>Pezizomycotina</taxon>
        <taxon>Sordariomycetes</taxon>
        <taxon>Sordariomycetidae</taxon>
        <taxon>Sordariales</taxon>
        <taxon>Lasiosphaeriaceae</taxon>
        <taxon>Immersiella</taxon>
    </lineage>
</organism>
<evidence type="ECO:0000313" key="2">
    <source>
        <dbReference type="EMBL" id="KAK0616246.1"/>
    </source>
</evidence>
<proteinExistence type="predicted"/>
<accession>A0AA39WIZ0</accession>
<evidence type="ECO:0000256" key="1">
    <source>
        <dbReference type="SAM" id="MobiDB-lite"/>
    </source>
</evidence>
<protein>
    <submittedName>
        <fullName evidence="2">Uncharacterized protein</fullName>
    </submittedName>
</protein>
<keyword evidence="3" id="KW-1185">Reference proteome</keyword>